<dbReference type="SUPFAM" id="SSF57180">
    <property type="entry name" value="Cellulose-binding domain"/>
    <property type="match status" value="1"/>
</dbReference>
<evidence type="ECO:0000259" key="4">
    <source>
        <dbReference type="PROSITE" id="PS51164"/>
    </source>
</evidence>
<evidence type="ECO:0000256" key="1">
    <source>
        <dbReference type="ARBA" id="ARBA00022729"/>
    </source>
</evidence>
<organism evidence="5 6">
    <name type="scientific">Tetrapyrgos nigripes</name>
    <dbReference type="NCBI Taxonomy" id="182062"/>
    <lineage>
        <taxon>Eukaryota</taxon>
        <taxon>Fungi</taxon>
        <taxon>Dikarya</taxon>
        <taxon>Basidiomycota</taxon>
        <taxon>Agaricomycotina</taxon>
        <taxon>Agaricomycetes</taxon>
        <taxon>Agaricomycetidae</taxon>
        <taxon>Agaricales</taxon>
        <taxon>Marasmiineae</taxon>
        <taxon>Marasmiaceae</taxon>
        <taxon>Tetrapyrgos</taxon>
    </lineage>
</organism>
<dbReference type="InterPro" id="IPR035971">
    <property type="entry name" value="CBD_sf"/>
</dbReference>
<gene>
    <name evidence="5" type="ORF">D9758_003765</name>
</gene>
<dbReference type="PROSITE" id="PS51164">
    <property type="entry name" value="CBM1_2"/>
    <property type="match status" value="1"/>
</dbReference>
<feature type="chain" id="PRO_5034047090" description="CBM1 domain-containing protein" evidence="3">
    <location>
        <begin position="23"/>
        <end position="142"/>
    </location>
</feature>
<feature type="domain" description="CBM1" evidence="4">
    <location>
        <begin position="22"/>
        <end position="58"/>
    </location>
</feature>
<dbReference type="Proteomes" id="UP000559256">
    <property type="component" value="Unassembled WGS sequence"/>
</dbReference>
<reference evidence="5 6" key="1">
    <citation type="journal article" date="2020" name="ISME J.">
        <title>Uncovering the hidden diversity of litter-decomposition mechanisms in mushroom-forming fungi.</title>
        <authorList>
            <person name="Floudas D."/>
            <person name="Bentzer J."/>
            <person name="Ahren D."/>
            <person name="Johansson T."/>
            <person name="Persson P."/>
            <person name="Tunlid A."/>
        </authorList>
    </citation>
    <scope>NUCLEOTIDE SEQUENCE [LARGE SCALE GENOMIC DNA]</scope>
    <source>
        <strain evidence="5 6">CBS 291.85</strain>
    </source>
</reference>
<comment type="caution">
    <text evidence="5">The sequence shown here is derived from an EMBL/GenBank/DDBJ whole genome shotgun (WGS) entry which is preliminary data.</text>
</comment>
<proteinExistence type="predicted"/>
<dbReference type="SMART" id="SM00236">
    <property type="entry name" value="fCBD"/>
    <property type="match status" value="1"/>
</dbReference>
<feature type="compositionally biased region" description="Low complexity" evidence="2">
    <location>
        <begin position="68"/>
        <end position="81"/>
    </location>
</feature>
<dbReference type="GO" id="GO:0005975">
    <property type="term" value="P:carbohydrate metabolic process"/>
    <property type="evidence" value="ECO:0007669"/>
    <property type="project" value="InterPro"/>
</dbReference>
<feature type="region of interest" description="Disordered" evidence="2">
    <location>
        <begin position="62"/>
        <end position="85"/>
    </location>
</feature>
<dbReference type="Pfam" id="PF00734">
    <property type="entry name" value="CBM_1"/>
    <property type="match status" value="1"/>
</dbReference>
<keyword evidence="1 3" id="KW-0732">Signal</keyword>
<dbReference type="GO" id="GO:0030248">
    <property type="term" value="F:cellulose binding"/>
    <property type="evidence" value="ECO:0007669"/>
    <property type="project" value="InterPro"/>
</dbReference>
<sequence length="142" mass="14266">MRSLSAIASLAVLLSLSNPVLSQSPAWGQCGGIGWTGSTTCAAGSGCTVVNPYYSQCIPGASGGGGSPTTSTPPTSTSSAPGTGGTCAGRTKFKFFGVNQSGAEFGNTVIPGTLGKDYTWPAPSSIDYFVVLESELDNTEKV</sequence>
<dbReference type="AlphaFoldDB" id="A0A8H5LS89"/>
<dbReference type="Gene3D" id="3.20.20.80">
    <property type="entry name" value="Glycosidases"/>
    <property type="match status" value="1"/>
</dbReference>
<evidence type="ECO:0000313" key="5">
    <source>
        <dbReference type="EMBL" id="KAF5367509.1"/>
    </source>
</evidence>
<dbReference type="OrthoDB" id="2119228at2759"/>
<feature type="signal peptide" evidence="3">
    <location>
        <begin position="1"/>
        <end position="22"/>
    </location>
</feature>
<keyword evidence="6" id="KW-1185">Reference proteome</keyword>
<dbReference type="GO" id="GO:0005576">
    <property type="term" value="C:extracellular region"/>
    <property type="evidence" value="ECO:0007669"/>
    <property type="project" value="InterPro"/>
</dbReference>
<name>A0A8H5LS89_9AGAR</name>
<dbReference type="PROSITE" id="PS00562">
    <property type="entry name" value="CBM1_1"/>
    <property type="match status" value="1"/>
</dbReference>
<dbReference type="InterPro" id="IPR000254">
    <property type="entry name" value="CBD"/>
</dbReference>
<accession>A0A8H5LS89</accession>
<protein>
    <recommendedName>
        <fullName evidence="4">CBM1 domain-containing protein</fullName>
    </recommendedName>
</protein>
<evidence type="ECO:0000313" key="6">
    <source>
        <dbReference type="Proteomes" id="UP000559256"/>
    </source>
</evidence>
<evidence type="ECO:0000256" key="3">
    <source>
        <dbReference type="SAM" id="SignalP"/>
    </source>
</evidence>
<evidence type="ECO:0000256" key="2">
    <source>
        <dbReference type="SAM" id="MobiDB-lite"/>
    </source>
</evidence>
<dbReference type="EMBL" id="JAACJM010000019">
    <property type="protein sequence ID" value="KAF5367509.1"/>
    <property type="molecule type" value="Genomic_DNA"/>
</dbReference>